<proteinExistence type="inferred from homology"/>
<reference evidence="5" key="1">
    <citation type="journal article" date="2013" name="Proc. Natl. Acad. Sci. U.S.A.">
        <title>Genome structure and metabolic features in the red seaweed Chondrus crispus shed light on evolution of the Archaeplastida.</title>
        <authorList>
            <person name="Collen J."/>
            <person name="Porcel B."/>
            <person name="Carre W."/>
            <person name="Ball S.G."/>
            <person name="Chaparro C."/>
            <person name="Tonon T."/>
            <person name="Barbeyron T."/>
            <person name="Michel G."/>
            <person name="Noel B."/>
            <person name="Valentin K."/>
            <person name="Elias M."/>
            <person name="Artiguenave F."/>
            <person name="Arun A."/>
            <person name="Aury J.M."/>
            <person name="Barbosa-Neto J.F."/>
            <person name="Bothwell J.H."/>
            <person name="Bouget F.Y."/>
            <person name="Brillet L."/>
            <person name="Cabello-Hurtado F."/>
            <person name="Capella-Gutierrez S."/>
            <person name="Charrier B."/>
            <person name="Cladiere L."/>
            <person name="Cock J.M."/>
            <person name="Coelho S.M."/>
            <person name="Colleoni C."/>
            <person name="Czjzek M."/>
            <person name="Da Silva C."/>
            <person name="Delage L."/>
            <person name="Denoeud F."/>
            <person name="Deschamps P."/>
            <person name="Dittami S.M."/>
            <person name="Gabaldon T."/>
            <person name="Gachon C.M."/>
            <person name="Groisillier A."/>
            <person name="Herve C."/>
            <person name="Jabbari K."/>
            <person name="Katinka M."/>
            <person name="Kloareg B."/>
            <person name="Kowalczyk N."/>
            <person name="Labadie K."/>
            <person name="Leblanc C."/>
            <person name="Lopez P.J."/>
            <person name="McLachlan D.H."/>
            <person name="Meslet-Cladiere L."/>
            <person name="Moustafa A."/>
            <person name="Nehr Z."/>
            <person name="Nyvall Collen P."/>
            <person name="Panaud O."/>
            <person name="Partensky F."/>
            <person name="Poulain J."/>
            <person name="Rensing S.A."/>
            <person name="Rousvoal S."/>
            <person name="Samson G."/>
            <person name="Symeonidi A."/>
            <person name="Weissenbach J."/>
            <person name="Zambounis A."/>
            <person name="Wincker P."/>
            <person name="Boyen C."/>
        </authorList>
    </citation>
    <scope>NUCLEOTIDE SEQUENCE [LARGE SCALE GENOMIC DNA]</scope>
    <source>
        <strain evidence="5">cv. Stackhouse</strain>
    </source>
</reference>
<dbReference type="KEGG" id="ccp:CHC_T00005565001"/>
<dbReference type="PRINTS" id="PR00976">
    <property type="entry name" value="RIBOSOMALS21"/>
</dbReference>
<dbReference type="AlphaFoldDB" id="R7QFR2"/>
<comment type="similarity">
    <text evidence="1">Belongs to the bacterial ribosomal protein bS21 family.</text>
</comment>
<dbReference type="PANTHER" id="PTHR21109:SF0">
    <property type="entry name" value="SMALL RIBOSOMAL SUBUNIT PROTEIN BS21M"/>
    <property type="match status" value="1"/>
</dbReference>
<organism evidence="4 5">
    <name type="scientific">Chondrus crispus</name>
    <name type="common">Carrageen Irish moss</name>
    <name type="synonym">Polymorpha crispa</name>
    <dbReference type="NCBI Taxonomy" id="2769"/>
    <lineage>
        <taxon>Eukaryota</taxon>
        <taxon>Rhodophyta</taxon>
        <taxon>Florideophyceae</taxon>
        <taxon>Rhodymeniophycidae</taxon>
        <taxon>Gigartinales</taxon>
        <taxon>Gigartinaceae</taxon>
        <taxon>Chondrus</taxon>
    </lineage>
</organism>
<name>R7QFR2_CHOCR</name>
<evidence type="ECO:0000256" key="2">
    <source>
        <dbReference type="ARBA" id="ARBA00022980"/>
    </source>
</evidence>
<dbReference type="PANTHER" id="PTHR21109">
    <property type="entry name" value="MITOCHONDRIAL 28S RIBOSOMAL PROTEIN S21"/>
    <property type="match status" value="1"/>
</dbReference>
<sequence length="70" mass="8315">MDVTVIVGDNEPVESAIRRFKKDVSKSGHLFELRRRRYFETNTEKRIRKAAAARRKAKIARRTARHERSF</sequence>
<evidence type="ECO:0008006" key="6">
    <source>
        <dbReference type="Google" id="ProtNLM"/>
    </source>
</evidence>
<dbReference type="NCBIfam" id="TIGR00030">
    <property type="entry name" value="S21p"/>
    <property type="match status" value="1"/>
</dbReference>
<dbReference type="Gene3D" id="1.20.5.1150">
    <property type="entry name" value="Ribosomal protein S8"/>
    <property type="match status" value="1"/>
</dbReference>
<keyword evidence="3" id="KW-0687">Ribonucleoprotein</keyword>
<dbReference type="OrthoDB" id="785538at2759"/>
<dbReference type="InterPro" id="IPR038380">
    <property type="entry name" value="Ribosomal_bS21_sf"/>
</dbReference>
<evidence type="ECO:0000313" key="5">
    <source>
        <dbReference type="Proteomes" id="UP000012073"/>
    </source>
</evidence>
<keyword evidence="2" id="KW-0689">Ribosomal protein</keyword>
<gene>
    <name evidence="4" type="ORF">CHC_T00005565001</name>
</gene>
<dbReference type="GO" id="GO:0003735">
    <property type="term" value="F:structural constituent of ribosome"/>
    <property type="evidence" value="ECO:0007669"/>
    <property type="project" value="InterPro"/>
</dbReference>
<dbReference type="Pfam" id="PF01165">
    <property type="entry name" value="Ribosomal_S21"/>
    <property type="match status" value="1"/>
</dbReference>
<dbReference type="GO" id="GO:0006412">
    <property type="term" value="P:translation"/>
    <property type="evidence" value="ECO:0007669"/>
    <property type="project" value="InterPro"/>
</dbReference>
<dbReference type="GO" id="GO:0005840">
    <property type="term" value="C:ribosome"/>
    <property type="evidence" value="ECO:0007669"/>
    <property type="project" value="UniProtKB-KW"/>
</dbReference>
<dbReference type="Gramene" id="CDF36909">
    <property type="protein sequence ID" value="CDF36909"/>
    <property type="gene ID" value="CHC_T00005565001"/>
</dbReference>
<dbReference type="EMBL" id="HG001807">
    <property type="protein sequence ID" value="CDF36909.1"/>
    <property type="molecule type" value="Genomic_DNA"/>
</dbReference>
<protein>
    <recommendedName>
        <fullName evidence="6">30S ribosomal protein S21</fullName>
    </recommendedName>
</protein>
<dbReference type="PROSITE" id="PS01181">
    <property type="entry name" value="RIBOSOMAL_S21"/>
    <property type="match status" value="1"/>
</dbReference>
<evidence type="ECO:0000313" key="4">
    <source>
        <dbReference type="EMBL" id="CDF36909.1"/>
    </source>
</evidence>
<dbReference type="HAMAP" id="MF_00358">
    <property type="entry name" value="Ribosomal_bS21"/>
    <property type="match status" value="1"/>
</dbReference>
<evidence type="ECO:0000256" key="3">
    <source>
        <dbReference type="ARBA" id="ARBA00023274"/>
    </source>
</evidence>
<evidence type="ECO:0000256" key="1">
    <source>
        <dbReference type="ARBA" id="ARBA00006640"/>
    </source>
</evidence>
<dbReference type="GeneID" id="17324429"/>
<dbReference type="GO" id="GO:1990904">
    <property type="term" value="C:ribonucleoprotein complex"/>
    <property type="evidence" value="ECO:0007669"/>
    <property type="project" value="UniProtKB-KW"/>
</dbReference>
<accession>R7QFR2</accession>
<dbReference type="OMA" id="HHETPFE"/>
<dbReference type="InterPro" id="IPR001911">
    <property type="entry name" value="Ribosomal_bS21"/>
</dbReference>
<dbReference type="PhylomeDB" id="R7QFR2"/>
<dbReference type="RefSeq" id="XP_005716728.1">
    <property type="nucleotide sequence ID" value="XM_005716671.1"/>
</dbReference>
<keyword evidence="5" id="KW-1185">Reference proteome</keyword>
<dbReference type="Proteomes" id="UP000012073">
    <property type="component" value="Unassembled WGS sequence"/>
</dbReference>
<dbReference type="InterPro" id="IPR018278">
    <property type="entry name" value="Ribosomal_bS21_CS"/>
</dbReference>